<sequence>MDKLVSLTIDSRKHGLNGSSNAKGLEYRKERFFDADENVGVLLLLEPESVYTNGRRNIGKVTEKEKKAFLDAGSKYYEIKRGGEITYHGPGQLVAYPILDLKKLGLGVRDFVNALETGVSDTCHSFGIDTCTYGEFPGVWASETRKIAATGTHIQKYVTSHGIALNCTTDLQRFDSIVPCGLHGKTATSLYSECLIKRDKFNKDLLDPINVSKTLLPCLSATFNAQIVPLNSLSPSLDSFINNFINTLN</sequence>
<dbReference type="STRING" id="133383.A0A1R0GMX2"/>
<dbReference type="PANTHER" id="PTHR10993:SF7">
    <property type="entry name" value="LIPOYLTRANSFERASE 2, MITOCHONDRIAL-RELATED"/>
    <property type="match status" value="1"/>
</dbReference>
<dbReference type="EMBL" id="LSSL01006934">
    <property type="protein sequence ID" value="OLY78232.1"/>
    <property type="molecule type" value="Genomic_DNA"/>
</dbReference>
<evidence type="ECO:0000256" key="4">
    <source>
        <dbReference type="ARBA" id="ARBA00022679"/>
    </source>
</evidence>
<keyword evidence="5" id="KW-0012">Acyltransferase</keyword>
<keyword evidence="4 7" id="KW-0808">Transferase</keyword>
<feature type="domain" description="BPL/LPL catalytic" evidence="6">
    <location>
        <begin position="36"/>
        <end position="227"/>
    </location>
</feature>
<protein>
    <recommendedName>
        <fullName evidence="3">lipoyl(octanoyl) transferase</fullName>
        <ecNumber evidence="3">2.3.1.181</ecNumber>
    </recommendedName>
</protein>
<dbReference type="UniPathway" id="UPA00538">
    <property type="reaction ID" value="UER00592"/>
</dbReference>
<evidence type="ECO:0000313" key="8">
    <source>
        <dbReference type="Proteomes" id="UP000187455"/>
    </source>
</evidence>
<dbReference type="OrthoDB" id="19908at2759"/>
<dbReference type="GO" id="GO:0033819">
    <property type="term" value="F:lipoyl(octanoyl) transferase activity"/>
    <property type="evidence" value="ECO:0007669"/>
    <property type="project" value="UniProtKB-EC"/>
</dbReference>
<evidence type="ECO:0000256" key="5">
    <source>
        <dbReference type="ARBA" id="ARBA00023315"/>
    </source>
</evidence>
<dbReference type="InterPro" id="IPR020605">
    <property type="entry name" value="Octanoyltransferase_CS"/>
</dbReference>
<dbReference type="InterPro" id="IPR004143">
    <property type="entry name" value="BPL_LPL_catalytic"/>
</dbReference>
<comment type="caution">
    <text evidence="7">The sequence shown here is derived from an EMBL/GenBank/DDBJ whole genome shotgun (WGS) entry which is preliminary data.</text>
</comment>
<dbReference type="NCBIfam" id="TIGR00214">
    <property type="entry name" value="lipB"/>
    <property type="match status" value="1"/>
</dbReference>
<dbReference type="InterPro" id="IPR045864">
    <property type="entry name" value="aa-tRNA-synth_II/BPL/LPL"/>
</dbReference>
<evidence type="ECO:0000259" key="6">
    <source>
        <dbReference type="PROSITE" id="PS51733"/>
    </source>
</evidence>
<evidence type="ECO:0000313" key="7">
    <source>
        <dbReference type="EMBL" id="OLY78232.1"/>
    </source>
</evidence>
<dbReference type="PROSITE" id="PS01313">
    <property type="entry name" value="LIPB"/>
    <property type="match status" value="1"/>
</dbReference>
<evidence type="ECO:0000256" key="2">
    <source>
        <dbReference type="ARBA" id="ARBA00007907"/>
    </source>
</evidence>
<dbReference type="PROSITE" id="PS51733">
    <property type="entry name" value="BPL_LPL_CATALYTIC"/>
    <property type="match status" value="1"/>
</dbReference>
<comment type="similarity">
    <text evidence="2">Belongs to the LipB family.</text>
</comment>
<dbReference type="InterPro" id="IPR000544">
    <property type="entry name" value="Octanoyltransferase"/>
</dbReference>
<accession>A0A1R0GMX2</accession>
<reference evidence="7 8" key="1">
    <citation type="journal article" date="2016" name="Mol. Biol. Evol.">
        <title>Genome-Wide Survey of Gut Fungi (Harpellales) Reveals the First Horizontally Transferred Ubiquitin Gene from a Mosquito Host.</title>
        <authorList>
            <person name="Wang Y."/>
            <person name="White M.M."/>
            <person name="Kvist S."/>
            <person name="Moncalvo J.M."/>
        </authorList>
    </citation>
    <scope>NUCLEOTIDE SEQUENCE [LARGE SCALE GENOMIC DNA]</scope>
    <source>
        <strain evidence="7 8">ALG-7-W6</strain>
    </source>
</reference>
<name>A0A1R0GMX2_9FUNG</name>
<comment type="pathway">
    <text evidence="1">Protein modification; protein lipoylation via endogenous pathway; protein N(6)-(lipoyl)lysine from octanoyl-[acyl-carrier-protein]: step 1/2.</text>
</comment>
<proteinExistence type="inferred from homology"/>
<dbReference type="AlphaFoldDB" id="A0A1R0GMX2"/>
<dbReference type="PANTHER" id="PTHR10993">
    <property type="entry name" value="OCTANOYLTRANSFERASE"/>
    <property type="match status" value="1"/>
</dbReference>
<gene>
    <name evidence="7" type="ORF">AYI68_g7725</name>
</gene>
<keyword evidence="8" id="KW-1185">Reference proteome</keyword>
<dbReference type="Pfam" id="PF21948">
    <property type="entry name" value="LplA-B_cat"/>
    <property type="match status" value="1"/>
</dbReference>
<organism evidence="7 8">
    <name type="scientific">Smittium mucronatum</name>
    <dbReference type="NCBI Taxonomy" id="133383"/>
    <lineage>
        <taxon>Eukaryota</taxon>
        <taxon>Fungi</taxon>
        <taxon>Fungi incertae sedis</taxon>
        <taxon>Zoopagomycota</taxon>
        <taxon>Kickxellomycotina</taxon>
        <taxon>Harpellomycetes</taxon>
        <taxon>Harpellales</taxon>
        <taxon>Legeriomycetaceae</taxon>
        <taxon>Smittium</taxon>
    </lineage>
</organism>
<dbReference type="EC" id="2.3.1.181" evidence="3"/>
<evidence type="ECO:0000256" key="1">
    <source>
        <dbReference type="ARBA" id="ARBA00004821"/>
    </source>
</evidence>
<dbReference type="SUPFAM" id="SSF55681">
    <property type="entry name" value="Class II aaRS and biotin synthetases"/>
    <property type="match status" value="1"/>
</dbReference>
<evidence type="ECO:0000256" key="3">
    <source>
        <dbReference type="ARBA" id="ARBA00012334"/>
    </source>
</evidence>
<dbReference type="Gene3D" id="3.30.930.10">
    <property type="entry name" value="Bira Bifunctional Protein, Domain 2"/>
    <property type="match status" value="1"/>
</dbReference>
<dbReference type="Proteomes" id="UP000187455">
    <property type="component" value="Unassembled WGS sequence"/>
</dbReference>
<dbReference type="GO" id="GO:0009249">
    <property type="term" value="P:protein lipoylation"/>
    <property type="evidence" value="ECO:0007669"/>
    <property type="project" value="InterPro"/>
</dbReference>